<dbReference type="InterPro" id="IPR038212">
    <property type="entry name" value="TF_EnY2_sf"/>
</dbReference>
<feature type="region of interest" description="Disordered" evidence="1">
    <location>
        <begin position="115"/>
        <end position="155"/>
    </location>
</feature>
<dbReference type="GO" id="GO:0005643">
    <property type="term" value="C:nuclear pore"/>
    <property type="evidence" value="ECO:0007669"/>
    <property type="project" value="InterPro"/>
</dbReference>
<keyword evidence="3" id="KW-1185">Reference proteome</keyword>
<dbReference type="GO" id="GO:0006406">
    <property type="term" value="P:mRNA export from nucleus"/>
    <property type="evidence" value="ECO:0007669"/>
    <property type="project" value="InterPro"/>
</dbReference>
<reference evidence="3" key="1">
    <citation type="journal article" date="2019" name="Nat. Commun.">
        <title>Expansion of phycobilisome linker gene families in mesophilic red algae.</title>
        <authorList>
            <person name="Lee J."/>
            <person name="Kim D."/>
            <person name="Bhattacharya D."/>
            <person name="Yoon H.S."/>
        </authorList>
    </citation>
    <scope>NUCLEOTIDE SEQUENCE [LARGE SCALE GENOMIC DNA]</scope>
    <source>
        <strain evidence="3">CCMP 1328</strain>
    </source>
</reference>
<evidence type="ECO:0000256" key="1">
    <source>
        <dbReference type="SAM" id="MobiDB-lite"/>
    </source>
</evidence>
<dbReference type="Gene3D" id="1.10.246.140">
    <property type="match status" value="1"/>
</dbReference>
<dbReference type="AlphaFoldDB" id="A0A5J4YU20"/>
<accession>A0A5J4YU20</accession>
<comment type="caution">
    <text evidence="2">The sequence shown here is derived from an EMBL/GenBank/DDBJ whole genome shotgun (WGS) entry which is preliminary data.</text>
</comment>
<organism evidence="2 3">
    <name type="scientific">Porphyridium purpureum</name>
    <name type="common">Red alga</name>
    <name type="synonym">Porphyridium cruentum</name>
    <dbReference type="NCBI Taxonomy" id="35688"/>
    <lineage>
        <taxon>Eukaryota</taxon>
        <taxon>Rhodophyta</taxon>
        <taxon>Bangiophyceae</taxon>
        <taxon>Porphyridiales</taxon>
        <taxon>Porphyridiaceae</taxon>
        <taxon>Porphyridium</taxon>
    </lineage>
</organism>
<dbReference type="InterPro" id="IPR018783">
    <property type="entry name" value="TF_ENY2"/>
</dbReference>
<dbReference type="EMBL" id="VRMN01000005">
    <property type="protein sequence ID" value="KAA8494332.1"/>
    <property type="molecule type" value="Genomic_DNA"/>
</dbReference>
<sequence length="155" mass="17214">MSGSMHRGQELRGDVATDPAQIWVDANASERFKQRLRDQLEQSGWRTQVFEECERIIRTAEENESLVSTQEAHAHALGAMTLASLFEAVLPMALEQTPLEVIELVRNLAAQQEFQPLSPRPSTVKDDCLSLASVPEQGMPNDLPNAVDEDDRATS</sequence>
<name>A0A5J4YU20_PORPP</name>
<dbReference type="GO" id="GO:0003713">
    <property type="term" value="F:transcription coactivator activity"/>
    <property type="evidence" value="ECO:0007669"/>
    <property type="project" value="InterPro"/>
</dbReference>
<evidence type="ECO:0000313" key="3">
    <source>
        <dbReference type="Proteomes" id="UP000324585"/>
    </source>
</evidence>
<protein>
    <submittedName>
        <fullName evidence="2">Uncharacterized protein</fullName>
    </submittedName>
</protein>
<gene>
    <name evidence="2" type="ORF">FVE85_4307</name>
</gene>
<evidence type="ECO:0000313" key="2">
    <source>
        <dbReference type="EMBL" id="KAA8494332.1"/>
    </source>
</evidence>
<dbReference type="Pfam" id="PF10163">
    <property type="entry name" value="EnY2"/>
    <property type="match status" value="1"/>
</dbReference>
<proteinExistence type="predicted"/>
<dbReference type="GO" id="GO:0000124">
    <property type="term" value="C:SAGA complex"/>
    <property type="evidence" value="ECO:0007669"/>
    <property type="project" value="InterPro"/>
</dbReference>
<dbReference type="Proteomes" id="UP000324585">
    <property type="component" value="Unassembled WGS sequence"/>
</dbReference>